<evidence type="ECO:0000313" key="3">
    <source>
        <dbReference type="EMBL" id="MED6172242.1"/>
    </source>
</evidence>
<feature type="chain" id="PRO_5046119469" description="Secreted protein" evidence="2">
    <location>
        <begin position="19"/>
        <end position="100"/>
    </location>
</feature>
<accession>A0ABU6VH23</accession>
<organism evidence="3 4">
    <name type="scientific">Stylosanthes scabra</name>
    <dbReference type="NCBI Taxonomy" id="79078"/>
    <lineage>
        <taxon>Eukaryota</taxon>
        <taxon>Viridiplantae</taxon>
        <taxon>Streptophyta</taxon>
        <taxon>Embryophyta</taxon>
        <taxon>Tracheophyta</taxon>
        <taxon>Spermatophyta</taxon>
        <taxon>Magnoliopsida</taxon>
        <taxon>eudicotyledons</taxon>
        <taxon>Gunneridae</taxon>
        <taxon>Pentapetalae</taxon>
        <taxon>rosids</taxon>
        <taxon>fabids</taxon>
        <taxon>Fabales</taxon>
        <taxon>Fabaceae</taxon>
        <taxon>Papilionoideae</taxon>
        <taxon>50 kb inversion clade</taxon>
        <taxon>dalbergioids sensu lato</taxon>
        <taxon>Dalbergieae</taxon>
        <taxon>Pterocarpus clade</taxon>
        <taxon>Stylosanthes</taxon>
    </lineage>
</organism>
<reference evidence="3 4" key="1">
    <citation type="journal article" date="2023" name="Plants (Basel)">
        <title>Bridging the Gap: Combining Genomics and Transcriptomics Approaches to Understand Stylosanthes scabra, an Orphan Legume from the Brazilian Caatinga.</title>
        <authorList>
            <person name="Ferreira-Neto J.R.C."/>
            <person name="da Silva M.D."/>
            <person name="Binneck E."/>
            <person name="de Melo N.F."/>
            <person name="da Silva R.H."/>
            <person name="de Melo A.L.T.M."/>
            <person name="Pandolfi V."/>
            <person name="Bustamante F.O."/>
            <person name="Brasileiro-Vidal A.C."/>
            <person name="Benko-Iseppon A.M."/>
        </authorList>
    </citation>
    <scope>NUCLEOTIDE SEQUENCE [LARGE SCALE GENOMIC DNA]</scope>
    <source>
        <tissue evidence="3">Leaves</tissue>
    </source>
</reference>
<sequence>MGLRKFFVISLLVISTRALKVKRKSPTEAKKNKESKEDGPKVKTPNLPGSRSRALCMARPRPPYLIRKFSIAGAPTPPYFVTHKIWTAARPRGGGGAPAP</sequence>
<feature type="region of interest" description="Disordered" evidence="1">
    <location>
        <begin position="21"/>
        <end position="54"/>
    </location>
</feature>
<gene>
    <name evidence="3" type="ORF">PIB30_048228</name>
</gene>
<dbReference type="EMBL" id="JASCZI010151349">
    <property type="protein sequence ID" value="MED6172242.1"/>
    <property type="molecule type" value="Genomic_DNA"/>
</dbReference>
<name>A0ABU6VH23_9FABA</name>
<evidence type="ECO:0000313" key="4">
    <source>
        <dbReference type="Proteomes" id="UP001341840"/>
    </source>
</evidence>
<keyword evidence="2" id="KW-0732">Signal</keyword>
<evidence type="ECO:0000256" key="2">
    <source>
        <dbReference type="SAM" id="SignalP"/>
    </source>
</evidence>
<comment type="caution">
    <text evidence="3">The sequence shown here is derived from an EMBL/GenBank/DDBJ whole genome shotgun (WGS) entry which is preliminary data.</text>
</comment>
<protein>
    <recommendedName>
        <fullName evidence="5">Secreted protein</fullName>
    </recommendedName>
</protein>
<dbReference type="Proteomes" id="UP001341840">
    <property type="component" value="Unassembled WGS sequence"/>
</dbReference>
<evidence type="ECO:0000256" key="1">
    <source>
        <dbReference type="SAM" id="MobiDB-lite"/>
    </source>
</evidence>
<proteinExistence type="predicted"/>
<evidence type="ECO:0008006" key="5">
    <source>
        <dbReference type="Google" id="ProtNLM"/>
    </source>
</evidence>
<feature type="signal peptide" evidence="2">
    <location>
        <begin position="1"/>
        <end position="18"/>
    </location>
</feature>
<keyword evidence="4" id="KW-1185">Reference proteome</keyword>
<feature type="compositionally biased region" description="Basic and acidic residues" evidence="1">
    <location>
        <begin position="25"/>
        <end position="41"/>
    </location>
</feature>